<feature type="transmembrane region" description="Helical" evidence="1">
    <location>
        <begin position="145"/>
        <end position="176"/>
    </location>
</feature>
<gene>
    <name evidence="3" type="ORF">CNR27_11770</name>
</gene>
<evidence type="ECO:0000259" key="2">
    <source>
        <dbReference type="Pfam" id="PF02517"/>
    </source>
</evidence>
<reference evidence="4" key="1">
    <citation type="submission" date="2017-09" db="EMBL/GenBank/DDBJ databases">
        <title>Luteimonas liuhanmingii sp.nov., isolated from the intestinal contents of Tibetan Plateau Pika in Yushu, Qinghai Province, China.</title>
        <authorList>
            <person name="Gui Z."/>
        </authorList>
    </citation>
    <scope>NUCLEOTIDE SEQUENCE [LARGE SCALE GENOMIC DNA]</scope>
    <source>
        <strain evidence="4">100111</strain>
    </source>
</reference>
<accession>A0A290XFU1</accession>
<protein>
    <submittedName>
        <fullName evidence="3">CPBP family intramembrane metalloprotease</fullName>
    </submittedName>
</protein>
<feature type="transmembrane region" description="Helical" evidence="1">
    <location>
        <begin position="197"/>
        <end position="221"/>
    </location>
</feature>
<organism evidence="3 4">
    <name type="scientific">Luteimonas chenhongjianii</name>
    <dbReference type="NCBI Taxonomy" id="2006110"/>
    <lineage>
        <taxon>Bacteria</taxon>
        <taxon>Pseudomonadati</taxon>
        <taxon>Pseudomonadota</taxon>
        <taxon>Gammaproteobacteria</taxon>
        <taxon>Lysobacterales</taxon>
        <taxon>Lysobacteraceae</taxon>
        <taxon>Luteimonas</taxon>
    </lineage>
</organism>
<feature type="transmembrane region" description="Helical" evidence="1">
    <location>
        <begin position="254"/>
        <end position="273"/>
    </location>
</feature>
<feature type="transmembrane region" description="Helical" evidence="1">
    <location>
        <begin position="54"/>
        <end position="74"/>
    </location>
</feature>
<dbReference type="EMBL" id="CP023406">
    <property type="protein sequence ID" value="ATD68022.1"/>
    <property type="molecule type" value="Genomic_DNA"/>
</dbReference>
<dbReference type="GO" id="GO:0004175">
    <property type="term" value="F:endopeptidase activity"/>
    <property type="evidence" value="ECO:0007669"/>
    <property type="project" value="UniProtKB-ARBA"/>
</dbReference>
<dbReference type="GO" id="GO:0080120">
    <property type="term" value="P:CAAX-box protein maturation"/>
    <property type="evidence" value="ECO:0007669"/>
    <property type="project" value="UniProtKB-ARBA"/>
</dbReference>
<dbReference type="GO" id="GO:0006508">
    <property type="term" value="P:proteolysis"/>
    <property type="evidence" value="ECO:0007669"/>
    <property type="project" value="UniProtKB-KW"/>
</dbReference>
<feature type="domain" description="CAAX prenyl protease 2/Lysostaphin resistance protein A-like" evidence="2">
    <location>
        <begin position="146"/>
        <end position="263"/>
    </location>
</feature>
<keyword evidence="3" id="KW-0482">Metalloprotease</keyword>
<dbReference type="Pfam" id="PF02517">
    <property type="entry name" value="Rce1-like"/>
    <property type="match status" value="1"/>
</dbReference>
<keyword evidence="1" id="KW-1133">Transmembrane helix</keyword>
<evidence type="ECO:0000256" key="1">
    <source>
        <dbReference type="SAM" id="Phobius"/>
    </source>
</evidence>
<dbReference type="RefSeq" id="WP_096299000.1">
    <property type="nucleotide sequence ID" value="NZ_CP023406.1"/>
</dbReference>
<dbReference type="AlphaFoldDB" id="A0A290XFU1"/>
<proteinExistence type="predicted"/>
<feature type="transmembrane region" description="Helical" evidence="1">
    <location>
        <begin position="227"/>
        <end position="247"/>
    </location>
</feature>
<name>A0A290XFU1_9GAMM</name>
<sequence>MTAQMPMPRPRQDLRLAVVLAAVAAAATVAVIPYLLQLDPARTAQSAQVPLPALIAIQAMTMFIVCALLGWAGLRMGHHVGLGAPLLQRWVNRHGDARLRDRGPATAVGLGIAVAVVILVLSRALDPLLLPPTQVEMTDIVGGRSALYGALASFYGGVVEELQLRLFLMTLIAWAATRLARLVRRRGGSDGSLSPRIAWLAILIAALLFGVGHLPAAATIWGLDAGVVLRTLLLNGLGGVVFGWLYWRRGFEMAVLAHFAADIVLHALVPLLLPQGVL</sequence>
<keyword evidence="1" id="KW-0812">Transmembrane</keyword>
<keyword evidence="3" id="KW-0645">Protease</keyword>
<dbReference type="Proteomes" id="UP000218968">
    <property type="component" value="Chromosome"/>
</dbReference>
<dbReference type="KEGG" id="lum:CNR27_11770"/>
<keyword evidence="1" id="KW-0472">Membrane</keyword>
<feature type="transmembrane region" description="Helical" evidence="1">
    <location>
        <begin position="107"/>
        <end position="125"/>
    </location>
</feature>
<evidence type="ECO:0000313" key="4">
    <source>
        <dbReference type="Proteomes" id="UP000218968"/>
    </source>
</evidence>
<dbReference type="GO" id="GO:0008237">
    <property type="term" value="F:metallopeptidase activity"/>
    <property type="evidence" value="ECO:0007669"/>
    <property type="project" value="UniProtKB-KW"/>
</dbReference>
<keyword evidence="3" id="KW-0378">Hydrolase</keyword>
<keyword evidence="4" id="KW-1185">Reference proteome</keyword>
<dbReference type="InterPro" id="IPR003675">
    <property type="entry name" value="Rce1/LyrA-like_dom"/>
</dbReference>
<evidence type="ECO:0000313" key="3">
    <source>
        <dbReference type="EMBL" id="ATD68022.1"/>
    </source>
</evidence>
<dbReference type="OrthoDB" id="378663at2"/>